<keyword evidence="1" id="KW-1133">Transmembrane helix</keyword>
<evidence type="ECO:0000313" key="2">
    <source>
        <dbReference type="EMBL" id="SCG85567.1"/>
    </source>
</evidence>
<dbReference type="AlphaFoldDB" id="A0A1D3L1T7"/>
<dbReference type="PATRIC" id="fig|129848.4.peg.1013"/>
<accession>A0A1D3L1T7</accession>
<protein>
    <submittedName>
        <fullName evidence="2">Uncharacterized protein</fullName>
    </submittedName>
</protein>
<name>A0A1D3L1T7_9EURY</name>
<keyword evidence="1" id="KW-0472">Membrane</keyword>
<feature type="transmembrane region" description="Helical" evidence="1">
    <location>
        <begin position="20"/>
        <end position="38"/>
    </location>
</feature>
<feature type="transmembrane region" description="Helical" evidence="1">
    <location>
        <begin position="77"/>
        <end position="93"/>
    </location>
</feature>
<proteinExistence type="predicted"/>
<dbReference type="KEGG" id="mcub:MCBB_1007"/>
<evidence type="ECO:0000313" key="3">
    <source>
        <dbReference type="Proteomes" id="UP000094707"/>
    </source>
</evidence>
<gene>
    <name evidence="2" type="ORF">MCBB_1007</name>
</gene>
<reference evidence="2 3" key="1">
    <citation type="submission" date="2016-08" db="EMBL/GenBank/DDBJ databases">
        <authorList>
            <person name="Seilhamer J.J."/>
        </authorList>
    </citation>
    <scope>NUCLEOTIDE SEQUENCE [LARGE SCALE GENOMIC DNA]</scope>
    <source>
        <strain evidence="2">Buetzberg</strain>
    </source>
</reference>
<dbReference type="InterPro" id="IPR019211">
    <property type="entry name" value="EhaL"/>
</dbReference>
<evidence type="ECO:0000256" key="1">
    <source>
        <dbReference type="SAM" id="Phobius"/>
    </source>
</evidence>
<sequence length="94" mass="10004">MGSVAGLVLSYKKYKSPFGAQKIDVVALVLAVIGWVLAVNSQLLASLVPSYVSITIGVFLIAMVLGMRPGYGRYETVTGFAVAAVIWILRTVLT</sequence>
<keyword evidence="3" id="KW-1185">Reference proteome</keyword>
<organism evidence="2 3">
    <name type="scientific">Methanobacterium congolense</name>
    <dbReference type="NCBI Taxonomy" id="118062"/>
    <lineage>
        <taxon>Archaea</taxon>
        <taxon>Methanobacteriati</taxon>
        <taxon>Methanobacteriota</taxon>
        <taxon>Methanomada group</taxon>
        <taxon>Methanobacteria</taxon>
        <taxon>Methanobacteriales</taxon>
        <taxon>Methanobacteriaceae</taxon>
        <taxon>Methanobacterium</taxon>
    </lineage>
</organism>
<dbReference type="Proteomes" id="UP000094707">
    <property type="component" value="Chromosome I"/>
</dbReference>
<dbReference type="STRING" id="118062.MCBB_1007"/>
<feature type="transmembrane region" description="Helical" evidence="1">
    <location>
        <begin position="44"/>
        <end position="65"/>
    </location>
</feature>
<dbReference type="Pfam" id="PF09877">
    <property type="entry name" value="EhaL"/>
    <property type="match status" value="1"/>
</dbReference>
<keyword evidence="1" id="KW-0812">Transmembrane</keyword>
<dbReference type="EMBL" id="LT607756">
    <property type="protein sequence ID" value="SCG85567.1"/>
    <property type="molecule type" value="Genomic_DNA"/>
</dbReference>